<proteinExistence type="predicted"/>
<evidence type="ECO:0000313" key="1">
    <source>
        <dbReference type="EMBL" id="KAF2530692.1"/>
    </source>
</evidence>
<protein>
    <submittedName>
        <fullName evidence="1">Uncharacterized protein</fullName>
    </submittedName>
</protein>
<reference evidence="1" key="1">
    <citation type="submission" date="2019-12" db="EMBL/GenBank/DDBJ databases">
        <title>Genome sequencing and annotation of Brassica cretica.</title>
        <authorList>
            <person name="Studholme D.J."/>
            <person name="Sarris P.F."/>
        </authorList>
    </citation>
    <scope>NUCLEOTIDE SEQUENCE</scope>
    <source>
        <strain evidence="1">PFS-102/07</strain>
        <tissue evidence="1">Leaf</tissue>
    </source>
</reference>
<gene>
    <name evidence="1" type="ORF">F2Q70_00029289</name>
</gene>
<dbReference type="EMBL" id="QGKY02002305">
    <property type="protein sequence ID" value="KAF2530692.1"/>
    <property type="molecule type" value="Genomic_DNA"/>
</dbReference>
<organism evidence="1">
    <name type="scientific">Brassica cretica</name>
    <name type="common">Mustard</name>
    <dbReference type="NCBI Taxonomy" id="69181"/>
    <lineage>
        <taxon>Eukaryota</taxon>
        <taxon>Viridiplantae</taxon>
        <taxon>Streptophyta</taxon>
        <taxon>Embryophyta</taxon>
        <taxon>Tracheophyta</taxon>
        <taxon>Spermatophyta</taxon>
        <taxon>Magnoliopsida</taxon>
        <taxon>eudicotyledons</taxon>
        <taxon>Gunneridae</taxon>
        <taxon>Pentapetalae</taxon>
        <taxon>rosids</taxon>
        <taxon>malvids</taxon>
        <taxon>Brassicales</taxon>
        <taxon>Brassicaceae</taxon>
        <taxon>Brassiceae</taxon>
        <taxon>Brassica</taxon>
    </lineage>
</organism>
<comment type="caution">
    <text evidence="1">The sequence shown here is derived from an EMBL/GenBank/DDBJ whole genome shotgun (WGS) entry which is preliminary data.</text>
</comment>
<name>A0A8S9FIX6_BRACR</name>
<accession>A0A8S9FIX6</accession>
<dbReference type="AlphaFoldDB" id="A0A8S9FIX6"/>
<sequence>MIDGVQQISEKEKTILHLASRAAAGGTISRITPSFSPLLLCFTDRLSPLSKCDGKTKICITIYRIVISGEIKEGRGL</sequence>